<dbReference type="Proteomes" id="UP000838878">
    <property type="component" value="Chromosome 11"/>
</dbReference>
<dbReference type="AlphaFoldDB" id="A0A8J9UCL0"/>
<evidence type="ECO:0000313" key="1">
    <source>
        <dbReference type="EMBL" id="CAH0717004.1"/>
    </source>
</evidence>
<organism evidence="1 2">
    <name type="scientific">Brenthis ino</name>
    <name type="common">lesser marbled fritillary</name>
    <dbReference type="NCBI Taxonomy" id="405034"/>
    <lineage>
        <taxon>Eukaryota</taxon>
        <taxon>Metazoa</taxon>
        <taxon>Ecdysozoa</taxon>
        <taxon>Arthropoda</taxon>
        <taxon>Hexapoda</taxon>
        <taxon>Insecta</taxon>
        <taxon>Pterygota</taxon>
        <taxon>Neoptera</taxon>
        <taxon>Endopterygota</taxon>
        <taxon>Lepidoptera</taxon>
        <taxon>Glossata</taxon>
        <taxon>Ditrysia</taxon>
        <taxon>Papilionoidea</taxon>
        <taxon>Nymphalidae</taxon>
        <taxon>Heliconiinae</taxon>
        <taxon>Argynnini</taxon>
        <taxon>Brenthis</taxon>
    </lineage>
</organism>
<feature type="non-terminal residue" evidence="1">
    <location>
        <position position="140"/>
    </location>
</feature>
<proteinExistence type="predicted"/>
<dbReference type="OrthoDB" id="6884465at2759"/>
<keyword evidence="2" id="KW-1185">Reference proteome</keyword>
<gene>
    <name evidence="1" type="ORF">BINO364_LOCUS3659</name>
</gene>
<protein>
    <submittedName>
        <fullName evidence="1">Uncharacterized protein</fullName>
    </submittedName>
</protein>
<accession>A0A8J9UCL0</accession>
<sequence>MVFGEKSLAFDKGFSSSDLLQYIELLMKEAKLQQQRSALNHYGWLKSKEINVIDLEKFKNIATKLSHESCAAVAVKLDNLMDENKMAYNDILPTFQKLLEEQQNFQLMEDNIKNVKMKRFNKVYPELGNGGRSSVSFILQ</sequence>
<name>A0A8J9UCL0_9NEOP</name>
<evidence type="ECO:0000313" key="2">
    <source>
        <dbReference type="Proteomes" id="UP000838878"/>
    </source>
</evidence>
<reference evidence="1" key="1">
    <citation type="submission" date="2021-12" db="EMBL/GenBank/DDBJ databases">
        <authorList>
            <person name="Martin H S."/>
        </authorList>
    </citation>
    <scope>NUCLEOTIDE SEQUENCE</scope>
</reference>
<dbReference type="EMBL" id="OV170231">
    <property type="protein sequence ID" value="CAH0717004.1"/>
    <property type="molecule type" value="Genomic_DNA"/>
</dbReference>